<evidence type="ECO:0000313" key="2">
    <source>
        <dbReference type="Proteomes" id="UP001497482"/>
    </source>
</evidence>
<name>A0AAV2MT10_KNICA</name>
<sequence>MRVSQSKNEGGGSAARVPGVGAHSAGVVARGAAALSFRRTGGWRFITALCFGARFFLSACGLPPLDELRHCCWFKPRRRQNIQEVHSVYASVCSCGFNFYCVL</sequence>
<dbReference type="AlphaFoldDB" id="A0AAV2MT10"/>
<gene>
    <name evidence="1" type="ORF">KC01_LOCUS42218</name>
</gene>
<accession>A0AAV2MT10</accession>
<reference evidence="1 2" key="1">
    <citation type="submission" date="2024-04" db="EMBL/GenBank/DDBJ databases">
        <authorList>
            <person name="Waldvogel A.-M."/>
            <person name="Schoenle A."/>
        </authorList>
    </citation>
    <scope>NUCLEOTIDE SEQUENCE [LARGE SCALE GENOMIC DNA]</scope>
</reference>
<keyword evidence="2" id="KW-1185">Reference proteome</keyword>
<evidence type="ECO:0000313" key="1">
    <source>
        <dbReference type="EMBL" id="CAL1616470.1"/>
    </source>
</evidence>
<dbReference type="EMBL" id="OZ035831">
    <property type="protein sequence ID" value="CAL1616470.1"/>
    <property type="molecule type" value="Genomic_DNA"/>
</dbReference>
<protein>
    <submittedName>
        <fullName evidence="1">Uncharacterized protein</fullName>
    </submittedName>
</protein>
<dbReference type="Proteomes" id="UP001497482">
    <property type="component" value="Chromosome 9"/>
</dbReference>
<proteinExistence type="predicted"/>
<organism evidence="1 2">
    <name type="scientific">Knipowitschia caucasica</name>
    <name type="common">Caucasian dwarf goby</name>
    <name type="synonym">Pomatoschistus caucasicus</name>
    <dbReference type="NCBI Taxonomy" id="637954"/>
    <lineage>
        <taxon>Eukaryota</taxon>
        <taxon>Metazoa</taxon>
        <taxon>Chordata</taxon>
        <taxon>Craniata</taxon>
        <taxon>Vertebrata</taxon>
        <taxon>Euteleostomi</taxon>
        <taxon>Actinopterygii</taxon>
        <taxon>Neopterygii</taxon>
        <taxon>Teleostei</taxon>
        <taxon>Neoteleostei</taxon>
        <taxon>Acanthomorphata</taxon>
        <taxon>Gobiaria</taxon>
        <taxon>Gobiiformes</taxon>
        <taxon>Gobioidei</taxon>
        <taxon>Gobiidae</taxon>
        <taxon>Gobiinae</taxon>
        <taxon>Knipowitschia</taxon>
    </lineage>
</organism>